<dbReference type="InterPro" id="IPR008964">
    <property type="entry name" value="Invasin/intimin_cell_adhesion"/>
</dbReference>
<dbReference type="AlphaFoldDB" id="A0A9X3CGN5"/>
<dbReference type="Pfam" id="PF24517">
    <property type="entry name" value="CBM96"/>
    <property type="match status" value="1"/>
</dbReference>
<comment type="subcellular location">
    <subcellularLocation>
        <location evidence="1">Secreted</location>
    </subcellularLocation>
</comment>
<evidence type="ECO:0000256" key="1">
    <source>
        <dbReference type="ARBA" id="ARBA00004613"/>
    </source>
</evidence>
<dbReference type="NCBIfam" id="NF033679">
    <property type="entry name" value="DNRLRE_dom"/>
    <property type="match status" value="1"/>
</dbReference>
<dbReference type="PROSITE" id="PS51257">
    <property type="entry name" value="PROKAR_LIPOPROTEIN"/>
    <property type="match status" value="1"/>
</dbReference>
<evidence type="ECO:0000259" key="4">
    <source>
        <dbReference type="SMART" id="SM00635"/>
    </source>
</evidence>
<gene>
    <name evidence="5" type="ORF">MD483_16595</name>
</gene>
<reference evidence="5" key="1">
    <citation type="submission" date="2022-02" db="EMBL/GenBank/DDBJ databases">
        <title>Vibrio sp. nov., a new bacterium isolated from Bohai sea, China.</title>
        <authorList>
            <person name="Yuan Y."/>
        </authorList>
    </citation>
    <scope>NUCLEOTIDE SEQUENCE</scope>
    <source>
        <strain evidence="5">DBSS07</strain>
    </source>
</reference>
<keyword evidence="2" id="KW-0964">Secreted</keyword>
<dbReference type="InterPro" id="IPR055372">
    <property type="entry name" value="CBM96"/>
</dbReference>
<protein>
    <submittedName>
        <fullName evidence="5">DNRLRE domain-containing protein</fullName>
    </submittedName>
</protein>
<sequence>MMSYKKLSKIFAATLISAAIVGCGGEESPGSSSSGESSIQAPIVQDHVGQVLLRDDYKQVSLKDNVSDPQNLPVTLESVVSVSEQCSDPQFDSESLTFFVDKNEPSVCYYEYTVKNHSQTPELDKSAKAESFVLVTEEEVEVTLPPLSKTMVVNDTLVIDLERELEQAFPAGFQVNDTVVVLGDGTAFSDSCDNTITYNSLAQGVTRLIYSLSDESTDITAGYIDIAVSVEGNHQPQAENFEFAGEATMHSEVVIDVADYISDPDPDDVLQLVDVQAYDATVSIEANSPLDNTAFNFQADVPGVYDVTYTITDHRGGWATGIASITVGKPWDSVLLSNGLFFSDMFIEEEAGAAIYERYAIETINGSEFKLPLMTQFQALMYCSSQKMTLATEKQLQALRSEGGSELETWPTSRPYWVSDVGLAFDLSSGESVSALDLGYVSCFAIEQTADTYVDSEHKDTNYGDAHRVNIKEAEFSLSKRRAYYQLDGDALSGASSIHAVLTGEYAVDGEEIPENESLVVYLTDNDWDEYSLTYNTQPSVIEEVGRYPLQLDDNGNGGPRDYVIDLTEKLAPYLDGNDLSLLVKMNGQDGADSQGHVNVNLRESGDNDLHFTVGTQAIGHLEITPDSFSIVVSNAEAGSAQLEASVVYPDGTRLDVTDTAEWASSDDEIATVDDGLVTARGEGEVHITASYGGDTAVSNGIITIEGVVAVSLEIIDMPKTVYVGQWLKPSTRVTYSDGSTQVIPIGHPDMTWISSNEEILSVQDDYVLIEAEGDTTLSAKLTPDAGAPFHPATSVDVTAIESVNGSESFQGERCVDIDLGGNVRLCQVLNTTGTSNPSHACGALGFDMDAQPYAYHLINNPQAFSNFVTYHLPYMADGLYSFGFFQYPFNFNIYLSYVGYDTVTVQPDTVGIHDRTPTHINNVSELGDDQFILICAKAIDTTP</sequence>
<dbReference type="EMBL" id="JAKRRX010000114">
    <property type="protein sequence ID" value="MCW8335437.1"/>
    <property type="molecule type" value="Genomic_DNA"/>
</dbReference>
<dbReference type="Pfam" id="PF17963">
    <property type="entry name" value="Big_9"/>
    <property type="match status" value="1"/>
</dbReference>
<dbReference type="Proteomes" id="UP001155586">
    <property type="component" value="Unassembled WGS sequence"/>
</dbReference>
<dbReference type="Gene3D" id="2.60.40.1080">
    <property type="match status" value="2"/>
</dbReference>
<dbReference type="InterPro" id="IPR003343">
    <property type="entry name" value="Big_2"/>
</dbReference>
<dbReference type="SUPFAM" id="SSF49373">
    <property type="entry name" value="Invasin/intimin cell-adhesion fragments"/>
    <property type="match status" value="1"/>
</dbReference>
<organism evidence="5 6">
    <name type="scientific">Vibrio paucivorans</name>
    <dbReference type="NCBI Taxonomy" id="2829489"/>
    <lineage>
        <taxon>Bacteria</taxon>
        <taxon>Pseudomonadati</taxon>
        <taxon>Pseudomonadota</taxon>
        <taxon>Gammaproteobacteria</taxon>
        <taxon>Vibrionales</taxon>
        <taxon>Vibrionaceae</taxon>
        <taxon>Vibrio</taxon>
    </lineage>
</organism>
<accession>A0A9X3CGN5</accession>
<feature type="domain" description="BIG2" evidence="4">
    <location>
        <begin position="618"/>
        <end position="700"/>
    </location>
</feature>
<proteinExistence type="predicted"/>
<evidence type="ECO:0000256" key="2">
    <source>
        <dbReference type="ARBA" id="ARBA00022525"/>
    </source>
</evidence>
<keyword evidence="6" id="KW-1185">Reference proteome</keyword>
<dbReference type="RefSeq" id="WP_265688612.1">
    <property type="nucleotide sequence ID" value="NZ_JAKRRX010000114.1"/>
</dbReference>
<name>A0A9X3CGN5_9VIBR</name>
<evidence type="ECO:0000256" key="3">
    <source>
        <dbReference type="ARBA" id="ARBA00022729"/>
    </source>
</evidence>
<dbReference type="SMART" id="SM00635">
    <property type="entry name" value="BID_2"/>
    <property type="match status" value="1"/>
</dbReference>
<keyword evidence="3" id="KW-0732">Signal</keyword>
<evidence type="ECO:0000313" key="5">
    <source>
        <dbReference type="EMBL" id="MCW8335437.1"/>
    </source>
</evidence>
<evidence type="ECO:0000313" key="6">
    <source>
        <dbReference type="Proteomes" id="UP001155586"/>
    </source>
</evidence>
<dbReference type="GO" id="GO:0005576">
    <property type="term" value="C:extracellular region"/>
    <property type="evidence" value="ECO:0007669"/>
    <property type="project" value="UniProtKB-SubCell"/>
</dbReference>
<comment type="caution">
    <text evidence="5">The sequence shown here is derived from an EMBL/GenBank/DDBJ whole genome shotgun (WGS) entry which is preliminary data.</text>
</comment>